<evidence type="ECO:0000259" key="2">
    <source>
        <dbReference type="Pfam" id="PF06221"/>
    </source>
</evidence>
<dbReference type="Proteomes" id="UP000186922">
    <property type="component" value="Unassembled WGS sequence"/>
</dbReference>
<dbReference type="GO" id="GO:0180022">
    <property type="term" value="C:RQC-trigger complex"/>
    <property type="evidence" value="ECO:0007669"/>
    <property type="project" value="InterPro"/>
</dbReference>
<dbReference type="AlphaFoldDB" id="A0A1D1VVN3"/>
<dbReference type="Pfam" id="PF06221">
    <property type="entry name" value="zf-C2HC5"/>
    <property type="match status" value="1"/>
</dbReference>
<keyword evidence="5" id="KW-1185">Reference proteome</keyword>
<dbReference type="GO" id="GO:0008270">
    <property type="term" value="F:zinc ion binding"/>
    <property type="evidence" value="ECO:0007669"/>
    <property type="project" value="InterPro"/>
</dbReference>
<evidence type="ECO:0000259" key="3">
    <source>
        <dbReference type="Pfam" id="PF23134"/>
    </source>
</evidence>
<dbReference type="PANTHER" id="PTHR12963">
    <property type="entry name" value="THYROID RECEPTOR INTERACTING PROTEIN RELATED"/>
    <property type="match status" value="1"/>
</dbReference>
<dbReference type="InterPro" id="IPR039128">
    <property type="entry name" value="TRIP4-like"/>
</dbReference>
<dbReference type="SUPFAM" id="SSF88697">
    <property type="entry name" value="PUA domain-like"/>
    <property type="match status" value="1"/>
</dbReference>
<dbReference type="InterPro" id="IPR009349">
    <property type="entry name" value="TRIP4/RQT4_C2HC5_Znf"/>
</dbReference>
<evidence type="ECO:0000313" key="5">
    <source>
        <dbReference type="Proteomes" id="UP000186922"/>
    </source>
</evidence>
<comment type="caution">
    <text evidence="4">The sequence shown here is derived from an EMBL/GenBank/DDBJ whole genome shotgun (WGS) entry which is preliminary data.</text>
</comment>
<dbReference type="GO" id="GO:0072344">
    <property type="term" value="P:rescue of stalled ribosome"/>
    <property type="evidence" value="ECO:0007669"/>
    <property type="project" value="InterPro"/>
</dbReference>
<reference evidence="4 5" key="1">
    <citation type="journal article" date="2016" name="Nat. Commun.">
        <title>Extremotolerant tardigrade genome and improved radiotolerance of human cultured cells by tardigrade-unique protein.</title>
        <authorList>
            <person name="Hashimoto T."/>
            <person name="Horikawa D.D."/>
            <person name="Saito Y."/>
            <person name="Kuwahara H."/>
            <person name="Kozuka-Hata H."/>
            <person name="Shin-I T."/>
            <person name="Minakuchi Y."/>
            <person name="Ohishi K."/>
            <person name="Motoyama A."/>
            <person name="Aizu T."/>
            <person name="Enomoto A."/>
            <person name="Kondo K."/>
            <person name="Tanaka S."/>
            <person name="Hara Y."/>
            <person name="Koshikawa S."/>
            <person name="Sagara H."/>
            <person name="Miura T."/>
            <person name="Yokobori S."/>
            <person name="Miyagawa K."/>
            <person name="Suzuki Y."/>
            <person name="Kubo T."/>
            <person name="Oyama M."/>
            <person name="Kohara Y."/>
            <person name="Fujiyama A."/>
            <person name="Arakawa K."/>
            <person name="Katayama T."/>
            <person name="Toyoda A."/>
            <person name="Kunieda T."/>
        </authorList>
    </citation>
    <scope>NUCLEOTIDE SEQUENCE [LARGE SCALE GENOMIC DNA]</scope>
    <source>
        <strain evidence="4 5">YOKOZUNA-1</strain>
    </source>
</reference>
<name>A0A1D1VVN3_RAMVA</name>
<evidence type="ECO:0000256" key="1">
    <source>
        <dbReference type="SAM" id="MobiDB-lite"/>
    </source>
</evidence>
<proteinExistence type="predicted"/>
<feature type="domain" description="Activating signal cointegrator 1 third" evidence="3">
    <location>
        <begin position="235"/>
        <end position="284"/>
    </location>
</feature>
<dbReference type="OrthoDB" id="338816at2759"/>
<evidence type="ECO:0000313" key="4">
    <source>
        <dbReference type="EMBL" id="GAV02659.1"/>
    </source>
</evidence>
<feature type="compositionally biased region" description="Polar residues" evidence="1">
    <location>
        <begin position="56"/>
        <end position="66"/>
    </location>
</feature>
<dbReference type="STRING" id="947166.A0A1D1VVN3"/>
<dbReference type="InterPro" id="IPR056993">
    <property type="entry name" value="TRIP4_3rd_dom"/>
</dbReference>
<gene>
    <name evidence="4" type="primary">RvY_13196-1</name>
    <name evidence="4" type="synonym">RvY_13196.1</name>
    <name evidence="4" type="ORF">RvY_13196</name>
</gene>
<dbReference type="InterPro" id="IPR015947">
    <property type="entry name" value="PUA-like_sf"/>
</dbReference>
<evidence type="ECO:0008006" key="6">
    <source>
        <dbReference type="Google" id="ProtNLM"/>
    </source>
</evidence>
<dbReference type="CDD" id="cd06554">
    <property type="entry name" value="ASCH_ASC-1_like"/>
    <property type="match status" value="1"/>
</dbReference>
<protein>
    <recommendedName>
        <fullName evidence="6">Zinc finger C2HC5-type domain-containing protein</fullName>
    </recommendedName>
</protein>
<feature type="domain" description="TRIP4/RQT4 C2HC5-type zinc finger" evidence="2">
    <location>
        <begin position="123"/>
        <end position="170"/>
    </location>
</feature>
<dbReference type="Pfam" id="PF23134">
    <property type="entry name" value="TRIP4_3rd"/>
    <property type="match status" value="1"/>
</dbReference>
<dbReference type="EMBL" id="BDGG01000008">
    <property type="protein sequence ID" value="GAV02659.1"/>
    <property type="molecule type" value="Genomic_DNA"/>
</dbReference>
<feature type="region of interest" description="Disordered" evidence="1">
    <location>
        <begin position="1"/>
        <end position="99"/>
    </location>
</feature>
<accession>A0A1D1VVN3</accession>
<dbReference type="GO" id="GO:0005634">
    <property type="term" value="C:nucleus"/>
    <property type="evidence" value="ECO:0007669"/>
    <property type="project" value="InterPro"/>
</dbReference>
<sequence>MMAEDHPQFGDVVAVPYRKPGFKDDIAQDTSGARRKGKKQGKNAPAVSTKPAKPSGPTSANSNPFSTIIVPQKSSSGVDTQKVPAQEGDSADGVKSKDKHKTKFTPLFTTHGNEIQIKLQGRHPCQCMCTRHDLVNNCVSCGRIVCEQEGSGPCFTCGELVCTQEEAAALRRGGLEAEKLRRQIFGEEALASDFSQMLKPGTSGGNSNLEAAEAHKHRLLEFDRTAAQRTKVLDDQADYYNENVFMTPEQRRAVREKEKELRGARFQSKLEKSRKFNLDIAGREFKSQSEEIVDMYSEENDPTNWIPSTTSSDPSKILQGSNAFKTIAGSTLSLNEELAAIPKLPKDFGLKSRMSLRIQDRELQEMSDTGTALSIMQPWASFVVMGFKPHEGRNFYTSHRGKLWIASGMKTLPAADVIMEENAVKALLGDDFLVFPEQYVTGFLLGCADLVDCITQEEYQQRFPGGLLKYPYIMLFENPQELERKFPVEGKPKLFRLEHRLHELAKRQTMERPTRVWRPETTYSRFDE</sequence>
<dbReference type="PANTHER" id="PTHR12963:SF4">
    <property type="entry name" value="ACTIVATING SIGNAL COINTEGRATOR 1"/>
    <property type="match status" value="1"/>
</dbReference>
<organism evidence="4 5">
    <name type="scientific">Ramazzottius varieornatus</name>
    <name type="common">Water bear</name>
    <name type="synonym">Tardigrade</name>
    <dbReference type="NCBI Taxonomy" id="947166"/>
    <lineage>
        <taxon>Eukaryota</taxon>
        <taxon>Metazoa</taxon>
        <taxon>Ecdysozoa</taxon>
        <taxon>Tardigrada</taxon>
        <taxon>Eutardigrada</taxon>
        <taxon>Parachela</taxon>
        <taxon>Hypsibioidea</taxon>
        <taxon>Ramazzottiidae</taxon>
        <taxon>Ramazzottius</taxon>
    </lineage>
</organism>
<dbReference type="Gene3D" id="2.30.130.30">
    <property type="entry name" value="Hypothetical protein"/>
    <property type="match status" value="1"/>
</dbReference>